<dbReference type="AlphaFoldDB" id="A0A6N6MDS4"/>
<proteinExistence type="predicted"/>
<keyword evidence="1" id="KW-1133">Transmembrane helix</keyword>
<dbReference type="RefSeq" id="WP_150966776.1">
    <property type="nucleotide sequence ID" value="NZ_VZZJ01000044.1"/>
</dbReference>
<keyword evidence="3" id="KW-1185">Reference proteome</keyword>
<dbReference type="EMBL" id="VZZJ01000044">
    <property type="protein sequence ID" value="KAB1068870.1"/>
    <property type="molecule type" value="Genomic_DNA"/>
</dbReference>
<feature type="transmembrane region" description="Helical" evidence="1">
    <location>
        <begin position="38"/>
        <end position="63"/>
    </location>
</feature>
<dbReference type="Proteomes" id="UP000441523">
    <property type="component" value="Unassembled WGS sequence"/>
</dbReference>
<protein>
    <submittedName>
        <fullName evidence="2">Uncharacterized protein</fullName>
    </submittedName>
</protein>
<keyword evidence="1" id="KW-0472">Membrane</keyword>
<name>A0A6N6MDS4_9HYPH</name>
<evidence type="ECO:0000256" key="1">
    <source>
        <dbReference type="SAM" id="Phobius"/>
    </source>
</evidence>
<comment type="caution">
    <text evidence="2">The sequence shown here is derived from an EMBL/GenBank/DDBJ whole genome shotgun (WGS) entry which is preliminary data.</text>
</comment>
<keyword evidence="1" id="KW-0812">Transmembrane</keyword>
<feature type="transmembrane region" description="Helical" evidence="1">
    <location>
        <begin position="6"/>
        <end position="26"/>
    </location>
</feature>
<gene>
    <name evidence="2" type="ORF">F6X51_26055</name>
</gene>
<evidence type="ECO:0000313" key="3">
    <source>
        <dbReference type="Proteomes" id="UP000441523"/>
    </source>
</evidence>
<accession>A0A6N6MDS4</accession>
<reference evidence="2 3" key="1">
    <citation type="submission" date="2019-09" db="EMBL/GenBank/DDBJ databases">
        <title>YIM 132548 draft genome.</title>
        <authorList>
            <person name="Jiang L."/>
        </authorList>
    </citation>
    <scope>NUCLEOTIDE SEQUENCE [LARGE SCALE GENOMIC DNA]</scope>
    <source>
        <strain evidence="2 3">YIM 132548</strain>
    </source>
</reference>
<sequence length="65" mass="6533">MESLLIATGVLAVATIGSWAFVVRFARLPRTETGDPDLTALALMLGGPGILGGAVATLLTIGVPV</sequence>
<evidence type="ECO:0000313" key="2">
    <source>
        <dbReference type="EMBL" id="KAB1068870.1"/>
    </source>
</evidence>
<organism evidence="2 3">
    <name type="scientific">Methylobacterium planeticum</name>
    <dbReference type="NCBI Taxonomy" id="2615211"/>
    <lineage>
        <taxon>Bacteria</taxon>
        <taxon>Pseudomonadati</taxon>
        <taxon>Pseudomonadota</taxon>
        <taxon>Alphaproteobacteria</taxon>
        <taxon>Hyphomicrobiales</taxon>
        <taxon>Methylobacteriaceae</taxon>
        <taxon>Methylobacterium</taxon>
    </lineage>
</organism>